<dbReference type="InterPro" id="IPR013328">
    <property type="entry name" value="6PGD_dom2"/>
</dbReference>
<dbReference type="InterPro" id="IPR008927">
    <property type="entry name" value="6-PGluconate_DH-like_C_sf"/>
</dbReference>
<dbReference type="GO" id="GO:0008926">
    <property type="term" value="F:mannitol-1-phosphate 5-dehydrogenase activity"/>
    <property type="evidence" value="ECO:0007669"/>
    <property type="project" value="UniProtKB-EC"/>
</dbReference>
<evidence type="ECO:0000256" key="3">
    <source>
        <dbReference type="ARBA" id="ARBA00048615"/>
    </source>
</evidence>
<dbReference type="STRING" id="1884381.SAMN05518846_101627"/>
<reference evidence="7" key="1">
    <citation type="submission" date="2016-10" db="EMBL/GenBank/DDBJ databases">
        <authorList>
            <person name="Varghese N."/>
            <person name="Submissions S."/>
        </authorList>
    </citation>
    <scope>NUCLEOTIDE SEQUENCE [LARGE SCALE GENOMIC DNA]</scope>
    <source>
        <strain evidence="7">OK042</strain>
    </source>
</reference>
<comment type="catalytic activity">
    <reaction evidence="3">
        <text>D-mannitol 1-phosphate + NAD(+) = beta-D-fructose 6-phosphate + NADH + H(+)</text>
        <dbReference type="Rhea" id="RHEA:19661"/>
        <dbReference type="ChEBI" id="CHEBI:15378"/>
        <dbReference type="ChEBI" id="CHEBI:57540"/>
        <dbReference type="ChEBI" id="CHEBI:57634"/>
        <dbReference type="ChEBI" id="CHEBI:57945"/>
        <dbReference type="ChEBI" id="CHEBI:61381"/>
        <dbReference type="EC" id="1.1.1.17"/>
    </reaction>
</comment>
<proteinExistence type="predicted"/>
<dbReference type="SUPFAM" id="SSF48179">
    <property type="entry name" value="6-phosphogluconate dehydrogenase C-terminal domain-like"/>
    <property type="match status" value="1"/>
</dbReference>
<gene>
    <name evidence="6" type="ORF">SAMN05518846_101627</name>
</gene>
<dbReference type="RefSeq" id="WP_092266481.1">
    <property type="nucleotide sequence ID" value="NZ_FORT01000001.1"/>
</dbReference>
<dbReference type="SUPFAM" id="SSF51735">
    <property type="entry name" value="NAD(P)-binding Rossmann-fold domains"/>
    <property type="match status" value="1"/>
</dbReference>
<sequence length="508" mass="57549">MEQKQVPGLSRGALQASGVSVELGEFPERVLQIGEGNFMRGFIDWMLYRMNRRGCFHGRSVAIQPTPRGKVVPKLNHQDGLFTLVQRGLEKGEAVERVERIDVISRGINPYENWEEVLQVAESRDIRFVFSNTTEAGLQWSEEAYDPMTAPLSYPGKLVALLYHRFLHFYGAADAGWIVLPCELVEKNGEVLQELCERAAKHWGLPAAFFTWMKEACVFCNTLVDRIVTGYPHGEENVWEDRLGYRDELLTVSEPYHLFVIEGPEGLAQELPFQQADLRVYFDRIDAYRERKVKLLNAPHTLLASVAYLAGADTVREAVDDPKLRAYLLRAMQEEIKESLAPEVQAVADAYIKDVLQRFSNPYLQHRLLDISLNGLSKLVTRVLPSMHAYQKAKGALPQALVFGLVASFFFYRVARMEGESLYGVREDGTEYEIRDQAEHVHAIGELWKQVRENSTAASLALAVESYLGMEGIWGEDLNEVADLTEQATRYAEEIAQHGIRQALRNLG</sequence>
<keyword evidence="1" id="KW-0560">Oxidoreductase</keyword>
<dbReference type="Pfam" id="PF01232">
    <property type="entry name" value="Mannitol_dh"/>
    <property type="match status" value="1"/>
</dbReference>
<evidence type="ECO:0000256" key="2">
    <source>
        <dbReference type="ARBA" id="ARBA00023027"/>
    </source>
</evidence>
<evidence type="ECO:0000259" key="5">
    <source>
        <dbReference type="Pfam" id="PF08125"/>
    </source>
</evidence>
<keyword evidence="2" id="KW-0520">NAD</keyword>
<evidence type="ECO:0000313" key="7">
    <source>
        <dbReference type="Proteomes" id="UP000198915"/>
    </source>
</evidence>
<dbReference type="PANTHER" id="PTHR30524:SF0">
    <property type="entry name" value="ALTRONATE OXIDOREDUCTASE-RELATED"/>
    <property type="match status" value="1"/>
</dbReference>
<protein>
    <submittedName>
        <fullName evidence="6">Tagaturonate reductase</fullName>
    </submittedName>
</protein>
<dbReference type="InterPro" id="IPR036291">
    <property type="entry name" value="NAD(P)-bd_dom_sf"/>
</dbReference>
<dbReference type="Gene3D" id="3.40.50.720">
    <property type="entry name" value="NAD(P)-binding Rossmann-like Domain"/>
    <property type="match status" value="1"/>
</dbReference>
<dbReference type="PANTHER" id="PTHR30524">
    <property type="entry name" value="MANNITOL-1-PHOSPHATE 5-DEHYDROGENASE"/>
    <property type="match status" value="1"/>
</dbReference>
<accession>A0A1I3MH56</accession>
<dbReference type="NCBIfam" id="NF002969">
    <property type="entry name" value="PRK03643.1"/>
    <property type="match status" value="1"/>
</dbReference>
<dbReference type="Pfam" id="PF08125">
    <property type="entry name" value="Mannitol_dh_C"/>
    <property type="match status" value="1"/>
</dbReference>
<feature type="domain" description="Mannitol dehydrogenase N-terminal" evidence="4">
    <location>
        <begin position="29"/>
        <end position="272"/>
    </location>
</feature>
<dbReference type="EMBL" id="FORT01000001">
    <property type="protein sequence ID" value="SFI96474.1"/>
    <property type="molecule type" value="Genomic_DNA"/>
</dbReference>
<dbReference type="GO" id="GO:0019592">
    <property type="term" value="P:mannitol catabolic process"/>
    <property type="evidence" value="ECO:0007669"/>
    <property type="project" value="TreeGrafter"/>
</dbReference>
<evidence type="ECO:0000259" key="4">
    <source>
        <dbReference type="Pfam" id="PF01232"/>
    </source>
</evidence>
<organism evidence="6 7">
    <name type="scientific">Brevibacillus centrosporus</name>
    <dbReference type="NCBI Taxonomy" id="54910"/>
    <lineage>
        <taxon>Bacteria</taxon>
        <taxon>Bacillati</taxon>
        <taxon>Bacillota</taxon>
        <taxon>Bacilli</taxon>
        <taxon>Bacillales</taxon>
        <taxon>Paenibacillaceae</taxon>
        <taxon>Brevibacillus</taxon>
    </lineage>
</organism>
<dbReference type="GO" id="GO:0005829">
    <property type="term" value="C:cytosol"/>
    <property type="evidence" value="ECO:0007669"/>
    <property type="project" value="TreeGrafter"/>
</dbReference>
<name>A0A1I3MH56_9BACL</name>
<evidence type="ECO:0000313" key="6">
    <source>
        <dbReference type="EMBL" id="SFI96474.1"/>
    </source>
</evidence>
<dbReference type="AlphaFoldDB" id="A0A1I3MH56"/>
<dbReference type="InterPro" id="IPR013118">
    <property type="entry name" value="Mannitol_DH_C"/>
</dbReference>
<dbReference type="Proteomes" id="UP000198915">
    <property type="component" value="Unassembled WGS sequence"/>
</dbReference>
<dbReference type="InterPro" id="IPR013131">
    <property type="entry name" value="Mannitol_DH_N"/>
</dbReference>
<keyword evidence="7" id="KW-1185">Reference proteome</keyword>
<dbReference type="Gene3D" id="1.10.1040.10">
    <property type="entry name" value="N-(1-d-carboxylethyl)-l-norvaline Dehydrogenase, domain 2"/>
    <property type="match status" value="1"/>
</dbReference>
<evidence type="ECO:0000256" key="1">
    <source>
        <dbReference type="ARBA" id="ARBA00023002"/>
    </source>
</evidence>
<feature type="domain" description="Mannitol dehydrogenase C-terminal" evidence="5">
    <location>
        <begin position="285"/>
        <end position="495"/>
    </location>
</feature>